<dbReference type="InParanoid" id="B8C9B0"/>
<dbReference type="FunCoup" id="B8C9B0">
    <property type="interactions" value="79"/>
</dbReference>
<dbReference type="SUPFAM" id="SSF56112">
    <property type="entry name" value="Protein kinase-like (PK-like)"/>
    <property type="match status" value="1"/>
</dbReference>
<dbReference type="PaxDb" id="35128-Thaps24155"/>
<dbReference type="PANTHER" id="PTHR22603">
    <property type="entry name" value="CHOLINE/ETHANOALAMINE KINASE"/>
    <property type="match status" value="1"/>
</dbReference>
<protein>
    <recommendedName>
        <fullName evidence="3">ethanolamine kinase</fullName>
        <ecNumber evidence="3">2.7.1.82</ecNumber>
    </recommendedName>
</protein>
<dbReference type="EC" id="2.7.1.82" evidence="3"/>
<dbReference type="OMA" id="VASHIHW"/>
<dbReference type="EMBL" id="CM000646">
    <property type="protein sequence ID" value="EED90014.1"/>
    <property type="molecule type" value="Genomic_DNA"/>
</dbReference>
<evidence type="ECO:0000256" key="3">
    <source>
        <dbReference type="ARBA" id="ARBA00038874"/>
    </source>
</evidence>
<dbReference type="HOGENOM" id="CLU_571771_0_0_1"/>
<dbReference type="Proteomes" id="UP000001449">
    <property type="component" value="Chromosome 10"/>
</dbReference>
<accession>B8C9B0</accession>
<dbReference type="Gene3D" id="3.30.200.20">
    <property type="entry name" value="Phosphorylase Kinase, domain 1"/>
    <property type="match status" value="1"/>
</dbReference>
<gene>
    <name evidence="4" type="ORF">THAPSDRAFT_24155</name>
</gene>
<sequence>MSPSGYIQSRELAHSSSDQYFTTLVDGRPYLPNLTVDATDDASIAKVAMVTIILSAYISISKVNEDVCDKLYFEAEKGATFRILNVESIDWDEIIQAPMQQLTCVKVTGGITNALFRVSGFQQIIPSISSALSKILSFTVGTDTPSSSSIDIHKLIIFDSILIRIFGAEGMINRDIETSTYAALCNADIAHQYLGRFSNGRIEGWLEGFQPLTFIDLNDECTSLEIAKEMARLHCLFEVPEGELKDHHGMEVGLWDQLSGWMEQALGYEEFRTEGDTERVKKLELDKIGKEVKGIIESFTAPPEDEKNDKSKSGIVFCHNDLLAANIMRDPATNKIQLIDFEYGGTNYAAFDMANHFNEHAGGTSVEENGHPDYTLFPELERQQKFCLEYVKTLKRLESMKANGEKEVVIDNAQVHDEAMSLLAQVKEFIFVNHLYWGLWAVNQAAEEGCEEFDYITYATNRFKEYYLRKAEWEKERA</sequence>
<dbReference type="AlphaFoldDB" id="B8C9B0"/>
<evidence type="ECO:0000256" key="2">
    <source>
        <dbReference type="ARBA" id="ARBA00038211"/>
    </source>
</evidence>
<dbReference type="GO" id="GO:0005737">
    <property type="term" value="C:cytoplasm"/>
    <property type="evidence" value="ECO:0000318"/>
    <property type="project" value="GO_Central"/>
</dbReference>
<reference evidence="4 5" key="2">
    <citation type="journal article" date="2008" name="Nature">
        <title>The Phaeodactylum genome reveals the evolutionary history of diatom genomes.</title>
        <authorList>
            <person name="Bowler C."/>
            <person name="Allen A.E."/>
            <person name="Badger J.H."/>
            <person name="Grimwood J."/>
            <person name="Jabbari K."/>
            <person name="Kuo A."/>
            <person name="Maheswari U."/>
            <person name="Martens C."/>
            <person name="Maumus F."/>
            <person name="Otillar R.P."/>
            <person name="Rayko E."/>
            <person name="Salamov A."/>
            <person name="Vandepoele K."/>
            <person name="Beszteri B."/>
            <person name="Gruber A."/>
            <person name="Heijde M."/>
            <person name="Katinka M."/>
            <person name="Mock T."/>
            <person name="Valentin K."/>
            <person name="Verret F."/>
            <person name="Berges J.A."/>
            <person name="Brownlee C."/>
            <person name="Cadoret J.P."/>
            <person name="Chiovitti A."/>
            <person name="Choi C.J."/>
            <person name="Coesel S."/>
            <person name="De Martino A."/>
            <person name="Detter J.C."/>
            <person name="Durkin C."/>
            <person name="Falciatore A."/>
            <person name="Fournet J."/>
            <person name="Haruta M."/>
            <person name="Huysman M.J."/>
            <person name="Jenkins B.D."/>
            <person name="Jiroutova K."/>
            <person name="Jorgensen R.E."/>
            <person name="Joubert Y."/>
            <person name="Kaplan A."/>
            <person name="Kroger N."/>
            <person name="Kroth P.G."/>
            <person name="La Roche J."/>
            <person name="Lindquist E."/>
            <person name="Lommer M."/>
            <person name="Martin-Jezequel V."/>
            <person name="Lopez P.J."/>
            <person name="Lucas S."/>
            <person name="Mangogna M."/>
            <person name="McGinnis K."/>
            <person name="Medlin L.K."/>
            <person name="Montsant A."/>
            <person name="Oudot-Le Secq M.P."/>
            <person name="Napoli C."/>
            <person name="Obornik M."/>
            <person name="Parker M.S."/>
            <person name="Petit J.L."/>
            <person name="Porcel B.M."/>
            <person name="Poulsen N."/>
            <person name="Robison M."/>
            <person name="Rychlewski L."/>
            <person name="Rynearson T.A."/>
            <person name="Schmutz J."/>
            <person name="Shapiro H."/>
            <person name="Siaut M."/>
            <person name="Stanley M."/>
            <person name="Sussman M.R."/>
            <person name="Taylor A.R."/>
            <person name="Vardi A."/>
            <person name="von Dassow P."/>
            <person name="Vyverman W."/>
            <person name="Willis A."/>
            <person name="Wyrwicz L.S."/>
            <person name="Rokhsar D.S."/>
            <person name="Weissenbach J."/>
            <person name="Armbrust E.V."/>
            <person name="Green B.R."/>
            <person name="Van de Peer Y."/>
            <person name="Grigoriev I.V."/>
        </authorList>
    </citation>
    <scope>NUCLEOTIDE SEQUENCE [LARGE SCALE GENOMIC DNA]</scope>
    <source>
        <strain evidence="4 5">CCMP1335</strain>
    </source>
</reference>
<dbReference type="GeneID" id="7445870"/>
<dbReference type="InterPro" id="IPR011009">
    <property type="entry name" value="Kinase-like_dom_sf"/>
</dbReference>
<evidence type="ECO:0000313" key="5">
    <source>
        <dbReference type="Proteomes" id="UP000001449"/>
    </source>
</evidence>
<name>B8C9B0_THAPS</name>
<dbReference type="eggNOG" id="KOG2686">
    <property type="taxonomic scope" value="Eukaryota"/>
</dbReference>
<evidence type="ECO:0000256" key="1">
    <source>
        <dbReference type="ARBA" id="ARBA00037883"/>
    </source>
</evidence>
<comment type="pathway">
    <text evidence="1">Phospholipid metabolism; phosphatidylethanolamine biosynthesis; phosphatidylethanolamine from ethanolamine: step 1/3.</text>
</comment>
<dbReference type="Pfam" id="PF01633">
    <property type="entry name" value="Choline_kinase"/>
    <property type="match status" value="1"/>
</dbReference>
<comment type="similarity">
    <text evidence="2">Belongs to the choline/ethanolamine kinase family.</text>
</comment>
<dbReference type="RefSeq" id="XP_002292818.1">
    <property type="nucleotide sequence ID" value="XM_002292782.1"/>
</dbReference>
<dbReference type="CDD" id="cd05157">
    <property type="entry name" value="ETNK_euk"/>
    <property type="match status" value="1"/>
</dbReference>
<keyword evidence="5" id="KW-1185">Reference proteome</keyword>
<reference evidence="4 5" key="1">
    <citation type="journal article" date="2004" name="Science">
        <title>The genome of the diatom Thalassiosira pseudonana: ecology, evolution, and metabolism.</title>
        <authorList>
            <person name="Armbrust E.V."/>
            <person name="Berges J.A."/>
            <person name="Bowler C."/>
            <person name="Green B.R."/>
            <person name="Martinez D."/>
            <person name="Putnam N.H."/>
            <person name="Zhou S."/>
            <person name="Allen A.E."/>
            <person name="Apt K.E."/>
            <person name="Bechner M."/>
            <person name="Brzezinski M.A."/>
            <person name="Chaal B.K."/>
            <person name="Chiovitti A."/>
            <person name="Davis A.K."/>
            <person name="Demarest M.S."/>
            <person name="Detter J.C."/>
            <person name="Glavina T."/>
            <person name="Goodstein D."/>
            <person name="Hadi M.Z."/>
            <person name="Hellsten U."/>
            <person name="Hildebrand M."/>
            <person name="Jenkins B.D."/>
            <person name="Jurka J."/>
            <person name="Kapitonov V.V."/>
            <person name="Kroger N."/>
            <person name="Lau W.W."/>
            <person name="Lane T.W."/>
            <person name="Larimer F.W."/>
            <person name="Lippmeier J.C."/>
            <person name="Lucas S."/>
            <person name="Medina M."/>
            <person name="Montsant A."/>
            <person name="Obornik M."/>
            <person name="Parker M.S."/>
            <person name="Palenik B."/>
            <person name="Pazour G.J."/>
            <person name="Richardson P.M."/>
            <person name="Rynearson T.A."/>
            <person name="Saito M.A."/>
            <person name="Schwartz D.C."/>
            <person name="Thamatrakoln K."/>
            <person name="Valentin K."/>
            <person name="Vardi A."/>
            <person name="Wilkerson F.P."/>
            <person name="Rokhsar D.S."/>
        </authorList>
    </citation>
    <scope>NUCLEOTIDE SEQUENCE [LARGE SCALE GENOMIC DNA]</scope>
    <source>
        <strain evidence="4 5">CCMP1335</strain>
    </source>
</reference>
<evidence type="ECO:0000313" key="4">
    <source>
        <dbReference type="EMBL" id="EED90014.1"/>
    </source>
</evidence>
<dbReference type="PANTHER" id="PTHR22603:SF66">
    <property type="entry name" value="ETHANOLAMINE KINASE"/>
    <property type="match status" value="1"/>
</dbReference>
<dbReference type="KEGG" id="tps:THAPSDRAFT_24155"/>
<organism evidence="4 5">
    <name type="scientific">Thalassiosira pseudonana</name>
    <name type="common">Marine diatom</name>
    <name type="synonym">Cyclotella nana</name>
    <dbReference type="NCBI Taxonomy" id="35128"/>
    <lineage>
        <taxon>Eukaryota</taxon>
        <taxon>Sar</taxon>
        <taxon>Stramenopiles</taxon>
        <taxon>Ochrophyta</taxon>
        <taxon>Bacillariophyta</taxon>
        <taxon>Coscinodiscophyceae</taxon>
        <taxon>Thalassiosirophycidae</taxon>
        <taxon>Thalassiosirales</taxon>
        <taxon>Thalassiosiraceae</taxon>
        <taxon>Thalassiosira</taxon>
    </lineage>
</organism>
<dbReference type="GO" id="GO:0006646">
    <property type="term" value="P:phosphatidylethanolamine biosynthetic process"/>
    <property type="evidence" value="ECO:0000318"/>
    <property type="project" value="GO_Central"/>
</dbReference>
<dbReference type="Gene3D" id="3.90.1200.10">
    <property type="match status" value="1"/>
</dbReference>
<dbReference type="STRING" id="35128.B8C9B0"/>
<dbReference type="GO" id="GO:0004305">
    <property type="term" value="F:ethanolamine kinase activity"/>
    <property type="evidence" value="ECO:0000318"/>
    <property type="project" value="GO_Central"/>
</dbReference>
<proteinExistence type="inferred from homology"/>